<protein>
    <submittedName>
        <fullName evidence="1">Uncharacterized protein</fullName>
    </submittedName>
</protein>
<dbReference type="AlphaFoldDB" id="A0A8R7K1R9"/>
<name>A0A8R7K1R9_TRIUA</name>
<dbReference type="Gramene" id="TuG1812G0100003253.01.T01">
    <property type="protein sequence ID" value="TuG1812G0100003253.01.T01.cds256846"/>
    <property type="gene ID" value="TuG1812G0100003253.01"/>
</dbReference>
<reference evidence="1" key="3">
    <citation type="submission" date="2022-06" db="UniProtKB">
        <authorList>
            <consortium name="EnsemblPlants"/>
        </authorList>
    </citation>
    <scope>IDENTIFICATION</scope>
</reference>
<proteinExistence type="predicted"/>
<evidence type="ECO:0000313" key="1">
    <source>
        <dbReference type="EnsemblPlants" id="TuG1812G0100003253.01.T01.cds256846"/>
    </source>
</evidence>
<reference evidence="1" key="2">
    <citation type="submission" date="2018-03" db="EMBL/GenBank/DDBJ databases">
        <title>The Triticum urartu genome reveals the dynamic nature of wheat genome evolution.</title>
        <authorList>
            <person name="Ling H."/>
            <person name="Ma B."/>
            <person name="Shi X."/>
            <person name="Liu H."/>
            <person name="Dong L."/>
            <person name="Sun H."/>
            <person name="Cao Y."/>
            <person name="Gao Q."/>
            <person name="Zheng S."/>
            <person name="Li Y."/>
            <person name="Yu Y."/>
            <person name="Du H."/>
            <person name="Qi M."/>
            <person name="Li Y."/>
            <person name="Yu H."/>
            <person name="Cui Y."/>
            <person name="Wang N."/>
            <person name="Chen C."/>
            <person name="Wu H."/>
            <person name="Zhao Y."/>
            <person name="Zhang J."/>
            <person name="Li Y."/>
            <person name="Zhou W."/>
            <person name="Zhang B."/>
            <person name="Hu W."/>
            <person name="Eijk M."/>
            <person name="Tang J."/>
            <person name="Witsenboer H."/>
            <person name="Zhao S."/>
            <person name="Li Z."/>
            <person name="Zhang A."/>
            <person name="Wang D."/>
            <person name="Liang C."/>
        </authorList>
    </citation>
    <scope>NUCLEOTIDE SEQUENCE [LARGE SCALE GENOMIC DNA]</scope>
    <source>
        <strain evidence="1">cv. G1812</strain>
    </source>
</reference>
<organism evidence="1 2">
    <name type="scientific">Triticum urartu</name>
    <name type="common">Red wild einkorn</name>
    <name type="synonym">Crithodium urartu</name>
    <dbReference type="NCBI Taxonomy" id="4572"/>
    <lineage>
        <taxon>Eukaryota</taxon>
        <taxon>Viridiplantae</taxon>
        <taxon>Streptophyta</taxon>
        <taxon>Embryophyta</taxon>
        <taxon>Tracheophyta</taxon>
        <taxon>Spermatophyta</taxon>
        <taxon>Magnoliopsida</taxon>
        <taxon>Liliopsida</taxon>
        <taxon>Poales</taxon>
        <taxon>Poaceae</taxon>
        <taxon>BOP clade</taxon>
        <taxon>Pooideae</taxon>
        <taxon>Triticodae</taxon>
        <taxon>Triticeae</taxon>
        <taxon>Triticinae</taxon>
        <taxon>Triticum</taxon>
    </lineage>
</organism>
<reference evidence="2" key="1">
    <citation type="journal article" date="2013" name="Nature">
        <title>Draft genome of the wheat A-genome progenitor Triticum urartu.</title>
        <authorList>
            <person name="Ling H.Q."/>
            <person name="Zhao S."/>
            <person name="Liu D."/>
            <person name="Wang J."/>
            <person name="Sun H."/>
            <person name="Zhang C."/>
            <person name="Fan H."/>
            <person name="Li D."/>
            <person name="Dong L."/>
            <person name="Tao Y."/>
            <person name="Gao C."/>
            <person name="Wu H."/>
            <person name="Li Y."/>
            <person name="Cui Y."/>
            <person name="Guo X."/>
            <person name="Zheng S."/>
            <person name="Wang B."/>
            <person name="Yu K."/>
            <person name="Liang Q."/>
            <person name="Yang W."/>
            <person name="Lou X."/>
            <person name="Chen J."/>
            <person name="Feng M."/>
            <person name="Jian J."/>
            <person name="Zhang X."/>
            <person name="Luo G."/>
            <person name="Jiang Y."/>
            <person name="Liu J."/>
            <person name="Wang Z."/>
            <person name="Sha Y."/>
            <person name="Zhang B."/>
            <person name="Wu H."/>
            <person name="Tang D."/>
            <person name="Shen Q."/>
            <person name="Xue P."/>
            <person name="Zou S."/>
            <person name="Wang X."/>
            <person name="Liu X."/>
            <person name="Wang F."/>
            <person name="Yang Y."/>
            <person name="An X."/>
            <person name="Dong Z."/>
            <person name="Zhang K."/>
            <person name="Zhang X."/>
            <person name="Luo M.C."/>
            <person name="Dvorak J."/>
            <person name="Tong Y."/>
            <person name="Wang J."/>
            <person name="Yang H."/>
            <person name="Li Z."/>
            <person name="Wang D."/>
            <person name="Zhang A."/>
            <person name="Wang J."/>
        </authorList>
    </citation>
    <scope>NUCLEOTIDE SEQUENCE</scope>
    <source>
        <strain evidence="2">cv. G1812</strain>
    </source>
</reference>
<accession>A0A8R7K1R9</accession>
<dbReference type="EnsemblPlants" id="TuG1812G0100003253.01.T01">
    <property type="protein sequence ID" value="TuG1812G0100003253.01.T01.cds256846"/>
    <property type="gene ID" value="TuG1812G0100003253.01"/>
</dbReference>
<keyword evidence="2" id="KW-1185">Reference proteome</keyword>
<dbReference type="Proteomes" id="UP000015106">
    <property type="component" value="Chromosome 1"/>
</dbReference>
<evidence type="ECO:0000313" key="2">
    <source>
        <dbReference type="Proteomes" id="UP000015106"/>
    </source>
</evidence>
<sequence>MSSRGRGGGDCLRSWRLRAALVPFPCLSRFAHAFLWPCSSRSGDFLASWIRGM</sequence>